<dbReference type="PANTHER" id="PTHR11567:SF211">
    <property type="entry name" value="PROSTATIC ACID PHOSPHATASE"/>
    <property type="match status" value="1"/>
</dbReference>
<accession>A0A6J0CEA6</accession>
<proteinExistence type="inferred from homology"/>
<dbReference type="InterPro" id="IPR033379">
    <property type="entry name" value="Acid_Pase_AS"/>
</dbReference>
<dbReference type="AlphaFoldDB" id="A0A6J0CEA6"/>
<name>A0A6J0CEA6_NEOLC</name>
<gene>
    <name evidence="10" type="primary">LOC107227718</name>
</gene>
<keyword evidence="4 8" id="KW-0732">Signal</keyword>
<dbReference type="PROSITE" id="PS00616">
    <property type="entry name" value="HIS_ACID_PHOSPHAT_1"/>
    <property type="match status" value="2"/>
</dbReference>
<feature type="signal peptide" evidence="8">
    <location>
        <begin position="1"/>
        <end position="21"/>
    </location>
</feature>
<dbReference type="Gene3D" id="3.40.50.1240">
    <property type="entry name" value="Phosphoglycerate mutase-like"/>
    <property type="match status" value="2"/>
</dbReference>
<keyword evidence="5" id="KW-0378">Hydrolase</keyword>
<evidence type="ECO:0000256" key="8">
    <source>
        <dbReference type="SAM" id="SignalP"/>
    </source>
</evidence>
<dbReference type="Pfam" id="PF00328">
    <property type="entry name" value="His_Phos_2"/>
    <property type="match status" value="2"/>
</dbReference>
<dbReference type="KEGG" id="nlo:107227718"/>
<dbReference type="InterPro" id="IPR050645">
    <property type="entry name" value="Histidine_acid_phosphatase"/>
</dbReference>
<dbReference type="InParanoid" id="A0A6J0CEA6"/>
<reference evidence="10" key="1">
    <citation type="submission" date="2025-08" db="UniProtKB">
        <authorList>
            <consortium name="RefSeq"/>
        </authorList>
    </citation>
    <scope>IDENTIFICATION</scope>
    <source>
        <tissue evidence="10">Thorax and Abdomen</tissue>
    </source>
</reference>
<comment type="catalytic activity">
    <reaction evidence="1">
        <text>a phosphate monoester + H2O = an alcohol + phosphate</text>
        <dbReference type="Rhea" id="RHEA:15017"/>
        <dbReference type="ChEBI" id="CHEBI:15377"/>
        <dbReference type="ChEBI" id="CHEBI:30879"/>
        <dbReference type="ChEBI" id="CHEBI:43474"/>
        <dbReference type="ChEBI" id="CHEBI:67140"/>
        <dbReference type="EC" id="3.1.3.2"/>
    </reaction>
</comment>
<evidence type="ECO:0000256" key="5">
    <source>
        <dbReference type="ARBA" id="ARBA00022801"/>
    </source>
</evidence>
<dbReference type="GeneID" id="107227718"/>
<evidence type="ECO:0000256" key="3">
    <source>
        <dbReference type="ARBA" id="ARBA00012646"/>
    </source>
</evidence>
<evidence type="ECO:0000313" key="10">
    <source>
        <dbReference type="RefSeq" id="XP_015524424.2"/>
    </source>
</evidence>
<evidence type="ECO:0000256" key="2">
    <source>
        <dbReference type="ARBA" id="ARBA00005375"/>
    </source>
</evidence>
<evidence type="ECO:0000256" key="6">
    <source>
        <dbReference type="ARBA" id="ARBA00023157"/>
    </source>
</evidence>
<keyword evidence="9" id="KW-1185">Reference proteome</keyword>
<evidence type="ECO:0000256" key="1">
    <source>
        <dbReference type="ARBA" id="ARBA00000032"/>
    </source>
</evidence>
<evidence type="ECO:0000256" key="7">
    <source>
        <dbReference type="ARBA" id="ARBA00023180"/>
    </source>
</evidence>
<dbReference type="OrthoDB" id="5821688at2759"/>
<evidence type="ECO:0000313" key="9">
    <source>
        <dbReference type="Proteomes" id="UP000829291"/>
    </source>
</evidence>
<dbReference type="EC" id="3.1.3.2" evidence="3"/>
<keyword evidence="6" id="KW-1015">Disulfide bond</keyword>
<dbReference type="SUPFAM" id="SSF53254">
    <property type="entry name" value="Phosphoglycerate mutase-like"/>
    <property type="match status" value="2"/>
</dbReference>
<dbReference type="Proteomes" id="UP000829291">
    <property type="component" value="Chromosome 1"/>
</dbReference>
<dbReference type="GO" id="GO:0003993">
    <property type="term" value="F:acid phosphatase activity"/>
    <property type="evidence" value="ECO:0007669"/>
    <property type="project" value="UniProtKB-EC"/>
</dbReference>
<feature type="chain" id="PRO_5045939698" description="acid phosphatase" evidence="8">
    <location>
        <begin position="22"/>
        <end position="765"/>
    </location>
</feature>
<sequence>MSSSSLLIVIWLTLACTQSYAEELKLLQVIFRHGDRTPVYAMRNIYPLDPYVNETWYPNGWDSLTKSGKIRAHQLGLFLRERYGSFLGDVYLKDKFVFHSSNTHRAILTTQLVAAGLFPPTEVERWHPTLDWQPIPVYSDPVTSSFLYMYSKQCPLFITLRRELEETDEKLVRRAQGLKETLDFVSRHVGVQVTQEEVALIYQNLYAEFQENKVLPQWTNGIFPDGKMKDIASYEYVIQNYNKSLIRLGTGRMIGEWMKNIDNFLNGTESGNPKAIFYGAHELNIGGILVVLGVFESHIPFYTSAIILELSKVNNEYFVKFLYRNNGVLRELLIPGCSSANCSLQTFRELVADFISIDDPVAQCKGTKVLSFDHDCSTEERNFGFEDSMSFEKSRNGDFVATVKLESVFQMIYHWNVYLLTLAIVPVVFCLDLKLVQTLCRHGDRAPLENNAKWYPTDPYIDEKYEPVGHGGLTVEGRNRSFALGQFFRRKYFQQLNLSEYSESLFMARSSSLERCLLSAQAALLALFPGSKSIPIHHQIFSEDLLFLGVFICPAAGADKALADRTLQKLDGFGNWTYLREYISQYLGLNATRYHALFLFDTLRAQSLMGLQLPIWTRKMYQSGELETAAAYEYLLQSYTLRLKRINGGMWIREFIKNMDDVASERNSSKMLLYMGHEVNIAGLLSALDKFYLHVPKFSSCVIAELHKDPRNDQHYVRLFYKKSEELEELPISGCSIPCSLVHFKTLTRHLTLRDPSLECGWNTP</sequence>
<dbReference type="InterPro" id="IPR029033">
    <property type="entry name" value="His_PPase_superfam"/>
</dbReference>
<dbReference type="CDD" id="cd07061">
    <property type="entry name" value="HP_HAP_like"/>
    <property type="match status" value="2"/>
</dbReference>
<protein>
    <recommendedName>
        <fullName evidence="3">acid phosphatase</fullName>
        <ecNumber evidence="3">3.1.3.2</ecNumber>
    </recommendedName>
</protein>
<evidence type="ECO:0000256" key="4">
    <source>
        <dbReference type="ARBA" id="ARBA00022729"/>
    </source>
</evidence>
<dbReference type="InterPro" id="IPR000560">
    <property type="entry name" value="His_Pase_clade-2"/>
</dbReference>
<dbReference type="PANTHER" id="PTHR11567">
    <property type="entry name" value="ACID PHOSPHATASE-RELATED"/>
    <property type="match status" value="1"/>
</dbReference>
<organism evidence="10">
    <name type="scientific">Neodiprion lecontei</name>
    <name type="common">Redheaded pine sawfly</name>
    <dbReference type="NCBI Taxonomy" id="441921"/>
    <lineage>
        <taxon>Eukaryota</taxon>
        <taxon>Metazoa</taxon>
        <taxon>Ecdysozoa</taxon>
        <taxon>Arthropoda</taxon>
        <taxon>Hexapoda</taxon>
        <taxon>Insecta</taxon>
        <taxon>Pterygota</taxon>
        <taxon>Neoptera</taxon>
        <taxon>Endopterygota</taxon>
        <taxon>Hymenoptera</taxon>
        <taxon>Tenthredinoidea</taxon>
        <taxon>Diprionidae</taxon>
        <taxon>Diprioninae</taxon>
        <taxon>Neodiprion</taxon>
    </lineage>
</organism>
<comment type="similarity">
    <text evidence="2">Belongs to the histidine acid phosphatase family.</text>
</comment>
<keyword evidence="7" id="KW-0325">Glycoprotein</keyword>
<dbReference type="RefSeq" id="XP_015524424.2">
    <property type="nucleotide sequence ID" value="XM_015668938.2"/>
</dbReference>